<dbReference type="SUPFAM" id="SSF52540">
    <property type="entry name" value="P-loop containing nucleoside triphosphate hydrolases"/>
    <property type="match status" value="1"/>
</dbReference>
<dbReference type="Pfam" id="PF00005">
    <property type="entry name" value="ABC_tran"/>
    <property type="match status" value="1"/>
</dbReference>
<keyword evidence="6 8" id="KW-0472">Membrane</keyword>
<dbReference type="InterPro" id="IPR039421">
    <property type="entry name" value="Type_1_exporter"/>
</dbReference>
<dbReference type="AlphaFoldDB" id="B4VZM7"/>
<evidence type="ECO:0000256" key="6">
    <source>
        <dbReference type="ARBA" id="ARBA00023136"/>
    </source>
</evidence>
<dbReference type="eggNOG" id="COG4615">
    <property type="taxonomic scope" value="Bacteria"/>
</dbReference>
<dbReference type="PANTHER" id="PTHR24221">
    <property type="entry name" value="ATP-BINDING CASSETTE SUB-FAMILY B"/>
    <property type="match status" value="1"/>
</dbReference>
<protein>
    <submittedName>
        <fullName evidence="11">Cyclic peptide transporter subfamily</fullName>
    </submittedName>
</protein>
<dbReference type="PROSITE" id="PS50893">
    <property type="entry name" value="ABC_TRANSPORTER_2"/>
    <property type="match status" value="1"/>
</dbReference>
<reference evidence="11 12" key="1">
    <citation type="submission" date="2008-07" db="EMBL/GenBank/DDBJ databases">
        <authorList>
            <person name="Tandeau de Marsac N."/>
            <person name="Ferriera S."/>
            <person name="Johnson J."/>
            <person name="Kravitz S."/>
            <person name="Beeson K."/>
            <person name="Sutton G."/>
            <person name="Rogers Y.-H."/>
            <person name="Friedman R."/>
            <person name="Frazier M."/>
            <person name="Venter J.C."/>
        </authorList>
    </citation>
    <scope>NUCLEOTIDE SEQUENCE [LARGE SCALE GENOMIC DNA]</scope>
    <source>
        <strain evidence="11 12">PCC 7420</strain>
    </source>
</reference>
<evidence type="ECO:0000256" key="8">
    <source>
        <dbReference type="SAM" id="Phobius"/>
    </source>
</evidence>
<dbReference type="InterPro" id="IPR027417">
    <property type="entry name" value="P-loop_NTPase"/>
</dbReference>
<evidence type="ECO:0000256" key="5">
    <source>
        <dbReference type="ARBA" id="ARBA00022989"/>
    </source>
</evidence>
<dbReference type="InterPro" id="IPR003439">
    <property type="entry name" value="ABC_transporter-like_ATP-bd"/>
</dbReference>
<evidence type="ECO:0000313" key="12">
    <source>
        <dbReference type="Proteomes" id="UP000003835"/>
    </source>
</evidence>
<keyword evidence="2 8" id="KW-0812">Transmembrane</keyword>
<dbReference type="Gene3D" id="3.40.50.300">
    <property type="entry name" value="P-loop containing nucleotide triphosphate hydrolases"/>
    <property type="match status" value="1"/>
</dbReference>
<evidence type="ECO:0000259" key="10">
    <source>
        <dbReference type="PROSITE" id="PS50929"/>
    </source>
</evidence>
<keyword evidence="3" id="KW-0547">Nucleotide-binding</keyword>
<dbReference type="OrthoDB" id="846150at2"/>
<dbReference type="CDD" id="cd03228">
    <property type="entry name" value="ABCC_MRP_Like"/>
    <property type="match status" value="1"/>
</dbReference>
<dbReference type="NCBIfam" id="TIGR01194">
    <property type="entry name" value="cyc_pep_trnsptr"/>
    <property type="match status" value="1"/>
</dbReference>
<feature type="transmembrane region" description="Helical" evidence="8">
    <location>
        <begin position="121"/>
        <end position="142"/>
    </location>
</feature>
<feature type="domain" description="ABC transporter" evidence="9">
    <location>
        <begin position="351"/>
        <end position="570"/>
    </location>
</feature>
<dbReference type="GO" id="GO:0015833">
    <property type="term" value="P:peptide transport"/>
    <property type="evidence" value="ECO:0007669"/>
    <property type="project" value="InterPro"/>
</dbReference>
<dbReference type="InterPro" id="IPR017871">
    <property type="entry name" value="ABC_transporter-like_CS"/>
</dbReference>
<accession>B4VZM7</accession>
<dbReference type="InterPro" id="IPR003593">
    <property type="entry name" value="AAA+_ATPase"/>
</dbReference>
<dbReference type="InterPro" id="IPR005898">
    <property type="entry name" value="Cyc_pep_transpt_SyrD/YojI"/>
</dbReference>
<evidence type="ECO:0000313" key="11">
    <source>
        <dbReference type="EMBL" id="EDX72560.1"/>
    </source>
</evidence>
<dbReference type="GO" id="GO:0034040">
    <property type="term" value="F:ATPase-coupled lipid transmembrane transporter activity"/>
    <property type="evidence" value="ECO:0007669"/>
    <property type="project" value="TreeGrafter"/>
</dbReference>
<feature type="transmembrane region" description="Helical" evidence="8">
    <location>
        <begin position="148"/>
        <end position="167"/>
    </location>
</feature>
<dbReference type="PANTHER" id="PTHR24221:SF654">
    <property type="entry name" value="ATP-BINDING CASSETTE SUB-FAMILY B MEMBER 6"/>
    <property type="match status" value="1"/>
</dbReference>
<feature type="domain" description="ABC transmembrane type-1" evidence="10">
    <location>
        <begin position="14"/>
        <end position="290"/>
    </location>
</feature>
<feature type="transmembrane region" description="Helical" evidence="8">
    <location>
        <begin position="230"/>
        <end position="253"/>
    </location>
</feature>
<dbReference type="STRING" id="118168.MC7420_2468"/>
<dbReference type="GO" id="GO:0016887">
    <property type="term" value="F:ATP hydrolysis activity"/>
    <property type="evidence" value="ECO:0007669"/>
    <property type="project" value="InterPro"/>
</dbReference>
<dbReference type="Proteomes" id="UP000003835">
    <property type="component" value="Unassembled WGS sequence"/>
</dbReference>
<feature type="transmembrane region" description="Helical" evidence="8">
    <location>
        <begin position="49"/>
        <end position="76"/>
    </location>
</feature>
<gene>
    <name evidence="11" type="ORF">MC7420_2468</name>
</gene>
<feature type="transmembrane region" description="Helical" evidence="8">
    <location>
        <begin position="12"/>
        <end position="37"/>
    </location>
</feature>
<dbReference type="PROSITE" id="PS50929">
    <property type="entry name" value="ABC_TM1F"/>
    <property type="match status" value="1"/>
</dbReference>
<dbReference type="GO" id="GO:1904680">
    <property type="term" value="F:peptide transmembrane transporter activity"/>
    <property type="evidence" value="ECO:0007669"/>
    <property type="project" value="InterPro"/>
</dbReference>
<evidence type="ECO:0000256" key="2">
    <source>
        <dbReference type="ARBA" id="ARBA00022692"/>
    </source>
</evidence>
<name>B4VZM7_9CYAN</name>
<feature type="transmembrane region" description="Helical" evidence="8">
    <location>
        <begin position="265"/>
        <end position="288"/>
    </location>
</feature>
<keyword evidence="4" id="KW-0067">ATP-binding</keyword>
<dbReference type="GO" id="GO:0005524">
    <property type="term" value="F:ATP binding"/>
    <property type="evidence" value="ECO:0007669"/>
    <property type="project" value="UniProtKB-KW"/>
</dbReference>
<dbReference type="RefSeq" id="WP_006104243.1">
    <property type="nucleotide sequence ID" value="NZ_DS989863.1"/>
</dbReference>
<evidence type="ECO:0000259" key="9">
    <source>
        <dbReference type="PROSITE" id="PS50893"/>
    </source>
</evidence>
<dbReference type="InterPro" id="IPR036640">
    <property type="entry name" value="ABC1_TM_sf"/>
</dbReference>
<proteinExistence type="predicted"/>
<dbReference type="GO" id="GO:0005886">
    <property type="term" value="C:plasma membrane"/>
    <property type="evidence" value="ECO:0007669"/>
    <property type="project" value="UniProtKB-SubCell"/>
</dbReference>
<dbReference type="GO" id="GO:0140359">
    <property type="term" value="F:ABC-type transporter activity"/>
    <property type="evidence" value="ECO:0007669"/>
    <property type="project" value="InterPro"/>
</dbReference>
<evidence type="ECO:0000256" key="7">
    <source>
        <dbReference type="SAM" id="MobiDB-lite"/>
    </source>
</evidence>
<evidence type="ECO:0000256" key="4">
    <source>
        <dbReference type="ARBA" id="ARBA00022840"/>
    </source>
</evidence>
<dbReference type="SUPFAM" id="SSF90123">
    <property type="entry name" value="ABC transporter transmembrane region"/>
    <property type="match status" value="1"/>
</dbReference>
<dbReference type="Gene3D" id="1.20.1560.10">
    <property type="entry name" value="ABC transporter type 1, transmembrane domain"/>
    <property type="match status" value="1"/>
</dbReference>
<dbReference type="InterPro" id="IPR011527">
    <property type="entry name" value="ABC1_TM_dom"/>
</dbReference>
<comment type="subcellular location">
    <subcellularLocation>
        <location evidence="1">Cell membrane</location>
        <topology evidence="1">Multi-pass membrane protein</topology>
    </subcellularLocation>
</comment>
<evidence type="ECO:0000256" key="3">
    <source>
        <dbReference type="ARBA" id="ARBA00022741"/>
    </source>
</evidence>
<dbReference type="Pfam" id="PF00664">
    <property type="entry name" value="ABC_membrane"/>
    <property type="match status" value="1"/>
</dbReference>
<evidence type="ECO:0000256" key="1">
    <source>
        <dbReference type="ARBA" id="ARBA00004651"/>
    </source>
</evidence>
<dbReference type="SMART" id="SM00382">
    <property type="entry name" value="AAA"/>
    <property type="match status" value="1"/>
</dbReference>
<sequence>MYLIRLLVTSSWKVIVIAAITSLLSGLTTTGIIAIINNSEVEPLGVNKLIIIGFISLCFFRFISNILSQTLLISLAQEVILNLRMLLSKRILESPLPHLEKLGNHRILATLTDDIQSISSVAIILPRVCVNAVIVISCLVYLCWLSPTVFLLILVFLVIGIGSYQLTANKAREFLGLAREQQDKLFKEFRGITEGTKELILHETKREILLQDLQETAQSYRHENVVGMSLFAVATSWAQILFFVAIGIVIFLLPTLNNAQSHVLSGYVLTITYLIVPLDSIMTSLTTFSKARVALDKIKLLDLKLMSADEDSDKDRLSLTTSNERQTQTNSISHELPQSEPLIPSLQLQCLELSHVTYTYQNEIDDSVFTVGSIDLKFYPGEIVFLIGGNGSGKSTLIKILTGLYSPVDGKILLNSQEINAENTDWYRQYFSVVFFDFYLFENWLNSGKIISDGQIHDYLVKLQLDDKVKVNNGVLSTTTLSQGQRKRLALLSAYLEDRPIYVFDEWAADQDPVFKNVFYTQILPDLKQKGKLVIAITHDDQYYHLSDRIIKLNNGKVEHEILPEINLLLNRC</sequence>
<feature type="region of interest" description="Disordered" evidence="7">
    <location>
        <begin position="315"/>
        <end position="335"/>
    </location>
</feature>
<dbReference type="EMBL" id="DS989863">
    <property type="protein sequence ID" value="EDX72560.1"/>
    <property type="molecule type" value="Genomic_DNA"/>
</dbReference>
<dbReference type="HOGENOM" id="CLU_023671_2_1_3"/>
<keyword evidence="5 8" id="KW-1133">Transmembrane helix</keyword>
<organism evidence="11 12">
    <name type="scientific">Coleofasciculus chthonoplastes PCC 7420</name>
    <dbReference type="NCBI Taxonomy" id="118168"/>
    <lineage>
        <taxon>Bacteria</taxon>
        <taxon>Bacillati</taxon>
        <taxon>Cyanobacteriota</taxon>
        <taxon>Cyanophyceae</taxon>
        <taxon>Coleofasciculales</taxon>
        <taxon>Coleofasciculaceae</taxon>
        <taxon>Coleofasciculus</taxon>
    </lineage>
</organism>
<keyword evidence="12" id="KW-1185">Reference proteome</keyword>
<dbReference type="PROSITE" id="PS00211">
    <property type="entry name" value="ABC_TRANSPORTER_1"/>
    <property type="match status" value="1"/>
</dbReference>
<feature type="compositionally biased region" description="Polar residues" evidence="7">
    <location>
        <begin position="318"/>
        <end position="333"/>
    </location>
</feature>